<evidence type="ECO:0000313" key="9">
    <source>
        <dbReference type="Proteomes" id="UP000095767"/>
    </source>
</evidence>
<dbReference type="Pfam" id="PF00069">
    <property type="entry name" value="Pkinase"/>
    <property type="match status" value="1"/>
</dbReference>
<dbReference type="InterPro" id="IPR000719">
    <property type="entry name" value="Prot_kinase_dom"/>
</dbReference>
<dbReference type="Gene3D" id="3.30.200.20">
    <property type="entry name" value="Phosphorylase Kinase, domain 1"/>
    <property type="match status" value="1"/>
</dbReference>
<evidence type="ECO:0000256" key="2">
    <source>
        <dbReference type="ARBA" id="ARBA00022741"/>
    </source>
</evidence>
<evidence type="ECO:0000256" key="4">
    <source>
        <dbReference type="ARBA" id="ARBA00022840"/>
    </source>
</evidence>
<sequence>MDRQICTTRIDLERMLFDESAQPQALPLSLLDEITNGFSEEKEIGRGGFAVVYKGILGTETVAVKKLSHSYMHEKEYQREVVCLMKLARHKNIVRFLGYCADTQGSMYMSNKSFVLADLQQRLLCFEYVPNKSLQDYITDASRGIEWRKRYRIIKGVCEGLNYLHNNLIVHLDLKPGNILMDENMEPKIADFGLSRFIDEGQSMIMATKVSGTMGYMAPEIDSREVRPYYDIYSLGVIIIEILTGKKGHQRIDDVLDSWRNRLQEPVEDAELEQIRVCFNIGNECIEYDPAMRPSTQNILNRLKQTESADEPSSVKVYIYVSQKNKVICAH</sequence>
<evidence type="ECO:0000313" key="8">
    <source>
        <dbReference type="EMBL" id="OEL37418.1"/>
    </source>
</evidence>
<dbReference type="OrthoDB" id="679259at2759"/>
<organism evidence="8 9">
    <name type="scientific">Dichanthelium oligosanthes</name>
    <dbReference type="NCBI Taxonomy" id="888268"/>
    <lineage>
        <taxon>Eukaryota</taxon>
        <taxon>Viridiplantae</taxon>
        <taxon>Streptophyta</taxon>
        <taxon>Embryophyta</taxon>
        <taxon>Tracheophyta</taxon>
        <taxon>Spermatophyta</taxon>
        <taxon>Magnoliopsida</taxon>
        <taxon>Liliopsida</taxon>
        <taxon>Poales</taxon>
        <taxon>Poaceae</taxon>
        <taxon>PACMAD clade</taxon>
        <taxon>Panicoideae</taxon>
        <taxon>Panicodae</taxon>
        <taxon>Paniceae</taxon>
        <taxon>Dichantheliinae</taxon>
        <taxon>Dichanthelium</taxon>
    </lineage>
</organism>
<dbReference type="STRING" id="888268.A0A1E5WJ87"/>
<gene>
    <name evidence="8" type="ORF">BAE44_0001564</name>
</gene>
<dbReference type="InterPro" id="IPR011009">
    <property type="entry name" value="Kinase-like_dom_sf"/>
</dbReference>
<dbReference type="Gene3D" id="1.10.510.10">
    <property type="entry name" value="Transferase(Phosphotransferase) domain 1"/>
    <property type="match status" value="1"/>
</dbReference>
<keyword evidence="3 8" id="KW-0418">Kinase</keyword>
<dbReference type="PIRSF" id="PIRSF000654">
    <property type="entry name" value="Integrin-linked_kinase"/>
    <property type="match status" value="1"/>
</dbReference>
<keyword evidence="4 5" id="KW-0067">ATP-binding</keyword>
<dbReference type="SMART" id="SM00220">
    <property type="entry name" value="S_TKc"/>
    <property type="match status" value="1"/>
</dbReference>
<reference evidence="8 9" key="1">
    <citation type="submission" date="2016-09" db="EMBL/GenBank/DDBJ databases">
        <title>The draft genome of Dichanthelium oligosanthes: A C3 panicoid grass species.</title>
        <authorList>
            <person name="Studer A.J."/>
            <person name="Schnable J.C."/>
            <person name="Brutnell T.P."/>
        </authorList>
    </citation>
    <scope>NUCLEOTIDE SEQUENCE [LARGE SCALE GENOMIC DNA]</scope>
    <source>
        <strain evidence="9">cv. Kellogg 1175</strain>
        <tissue evidence="8">Leaf</tissue>
    </source>
</reference>
<dbReference type="InterPro" id="IPR008271">
    <property type="entry name" value="Ser/Thr_kinase_AS"/>
</dbReference>
<feature type="binding site" evidence="5">
    <location>
        <position position="66"/>
    </location>
    <ligand>
        <name>ATP</name>
        <dbReference type="ChEBI" id="CHEBI:30616"/>
    </ligand>
</feature>
<dbReference type="InterPro" id="IPR017441">
    <property type="entry name" value="Protein_kinase_ATP_BS"/>
</dbReference>
<comment type="similarity">
    <text evidence="6">Belongs to the protein kinase superfamily.</text>
</comment>
<dbReference type="GO" id="GO:0005524">
    <property type="term" value="F:ATP binding"/>
    <property type="evidence" value="ECO:0007669"/>
    <property type="project" value="UniProtKB-UniRule"/>
</dbReference>
<name>A0A1E5WJ87_9POAL</name>
<keyword evidence="6" id="KW-0723">Serine/threonine-protein kinase</keyword>
<proteinExistence type="inferred from homology"/>
<keyword evidence="9" id="KW-1185">Reference proteome</keyword>
<dbReference type="GO" id="GO:0004674">
    <property type="term" value="F:protein serine/threonine kinase activity"/>
    <property type="evidence" value="ECO:0007669"/>
    <property type="project" value="UniProtKB-KW"/>
</dbReference>
<dbReference type="AlphaFoldDB" id="A0A1E5WJ87"/>
<dbReference type="Proteomes" id="UP000095767">
    <property type="component" value="Unassembled WGS sequence"/>
</dbReference>
<evidence type="ECO:0000256" key="1">
    <source>
        <dbReference type="ARBA" id="ARBA00022679"/>
    </source>
</evidence>
<accession>A0A1E5WJ87</accession>
<keyword evidence="2 5" id="KW-0547">Nucleotide-binding</keyword>
<dbReference type="SUPFAM" id="SSF56112">
    <property type="entry name" value="Protein kinase-like (PK-like)"/>
    <property type="match status" value="1"/>
</dbReference>
<evidence type="ECO:0000256" key="3">
    <source>
        <dbReference type="ARBA" id="ARBA00022777"/>
    </source>
</evidence>
<dbReference type="EMBL" id="LWDX02005628">
    <property type="protein sequence ID" value="OEL37418.1"/>
    <property type="molecule type" value="Genomic_DNA"/>
</dbReference>
<dbReference type="PROSITE" id="PS00107">
    <property type="entry name" value="PROTEIN_KINASE_ATP"/>
    <property type="match status" value="1"/>
</dbReference>
<evidence type="ECO:0000256" key="6">
    <source>
        <dbReference type="RuleBase" id="RU000304"/>
    </source>
</evidence>
<comment type="caution">
    <text evidence="8">The sequence shown here is derived from an EMBL/GenBank/DDBJ whole genome shotgun (WGS) entry which is preliminary data.</text>
</comment>
<keyword evidence="1" id="KW-0808">Transferase</keyword>
<dbReference type="FunFam" id="3.30.200.20:FF:000465">
    <property type="entry name" value="Cysteine-rich receptor-like protein kinase 6"/>
    <property type="match status" value="1"/>
</dbReference>
<evidence type="ECO:0000256" key="5">
    <source>
        <dbReference type="PROSITE-ProRule" id="PRU10141"/>
    </source>
</evidence>
<dbReference type="PANTHER" id="PTHR45707:SF70">
    <property type="entry name" value="PROTEIN KINASE DOMAIN-CONTAINING PROTEIN"/>
    <property type="match status" value="1"/>
</dbReference>
<dbReference type="PROSITE" id="PS50011">
    <property type="entry name" value="PROTEIN_KINASE_DOM"/>
    <property type="match status" value="1"/>
</dbReference>
<feature type="domain" description="Protein kinase" evidence="7">
    <location>
        <begin position="38"/>
        <end position="321"/>
    </location>
</feature>
<dbReference type="PROSITE" id="PS00108">
    <property type="entry name" value="PROTEIN_KINASE_ST"/>
    <property type="match status" value="1"/>
</dbReference>
<evidence type="ECO:0000259" key="7">
    <source>
        <dbReference type="PROSITE" id="PS50011"/>
    </source>
</evidence>
<dbReference type="FunFam" id="1.10.510.10:FF:000870">
    <property type="entry name" value="OSJNBa0016N04.16-like protein"/>
    <property type="match status" value="1"/>
</dbReference>
<keyword evidence="8" id="KW-0675">Receptor</keyword>
<dbReference type="PANTHER" id="PTHR45707">
    <property type="entry name" value="C2 CALCIUM/LIPID-BINDING PLANT PHOSPHORIBOSYLTRANSFERASE FAMILY PROTEIN"/>
    <property type="match status" value="1"/>
</dbReference>
<protein>
    <submittedName>
        <fullName evidence="8">Cysteine-rich receptor-like protein kinase 10</fullName>
    </submittedName>
</protein>